<dbReference type="CDD" id="cd00030">
    <property type="entry name" value="C2"/>
    <property type="match status" value="2"/>
</dbReference>
<feature type="compositionally biased region" description="Low complexity" evidence="6">
    <location>
        <begin position="66"/>
        <end position="93"/>
    </location>
</feature>
<feature type="compositionally biased region" description="Pro residues" evidence="6">
    <location>
        <begin position="173"/>
        <end position="184"/>
    </location>
</feature>
<dbReference type="EMBL" id="FN648032">
    <property type="protein sequence ID" value="CBN78812.1"/>
    <property type="molecule type" value="Genomic_DNA"/>
</dbReference>
<feature type="compositionally biased region" description="Gly residues" evidence="6">
    <location>
        <begin position="1338"/>
        <end position="1348"/>
    </location>
</feature>
<evidence type="ECO:0000313" key="10">
    <source>
        <dbReference type="Proteomes" id="UP000002630"/>
    </source>
</evidence>
<dbReference type="InterPro" id="IPR037724">
    <property type="entry name" value="C2E_Ferlin"/>
</dbReference>
<feature type="compositionally biased region" description="Low complexity" evidence="6">
    <location>
        <begin position="272"/>
        <end position="282"/>
    </location>
</feature>
<evidence type="ECO:0000256" key="7">
    <source>
        <dbReference type="SAM" id="Phobius"/>
    </source>
</evidence>
<dbReference type="InterPro" id="IPR035892">
    <property type="entry name" value="C2_domain_sf"/>
</dbReference>
<feature type="domain" description="C2" evidence="8">
    <location>
        <begin position="1145"/>
        <end position="1303"/>
    </location>
</feature>
<dbReference type="SMART" id="SM00239">
    <property type="entry name" value="C2"/>
    <property type="match status" value="4"/>
</dbReference>
<evidence type="ECO:0000256" key="6">
    <source>
        <dbReference type="SAM" id="MobiDB-lite"/>
    </source>
</evidence>
<dbReference type="GO" id="GO:0016020">
    <property type="term" value="C:membrane"/>
    <property type="evidence" value="ECO:0007669"/>
    <property type="project" value="UniProtKB-SubCell"/>
</dbReference>
<reference evidence="9 10" key="1">
    <citation type="journal article" date="2010" name="Nature">
        <title>The Ectocarpus genome and the independent evolution of multicellularity in brown algae.</title>
        <authorList>
            <person name="Cock J.M."/>
            <person name="Sterck L."/>
            <person name="Rouze P."/>
            <person name="Scornet D."/>
            <person name="Allen A.E."/>
            <person name="Amoutzias G."/>
            <person name="Anthouard V."/>
            <person name="Artiguenave F."/>
            <person name="Aury J.M."/>
            <person name="Badger J.H."/>
            <person name="Beszteri B."/>
            <person name="Billiau K."/>
            <person name="Bonnet E."/>
            <person name="Bothwell J.H."/>
            <person name="Bowler C."/>
            <person name="Boyen C."/>
            <person name="Brownlee C."/>
            <person name="Carrano C.J."/>
            <person name="Charrier B."/>
            <person name="Cho G.Y."/>
            <person name="Coelho S.M."/>
            <person name="Collen J."/>
            <person name="Corre E."/>
            <person name="Da Silva C."/>
            <person name="Delage L."/>
            <person name="Delaroque N."/>
            <person name="Dittami S.M."/>
            <person name="Doulbeau S."/>
            <person name="Elias M."/>
            <person name="Farnham G."/>
            <person name="Gachon C.M."/>
            <person name="Gschloessl B."/>
            <person name="Heesch S."/>
            <person name="Jabbari K."/>
            <person name="Jubin C."/>
            <person name="Kawai H."/>
            <person name="Kimura K."/>
            <person name="Kloareg B."/>
            <person name="Kupper F.C."/>
            <person name="Lang D."/>
            <person name="Le Bail A."/>
            <person name="Leblanc C."/>
            <person name="Lerouge P."/>
            <person name="Lohr M."/>
            <person name="Lopez P.J."/>
            <person name="Martens C."/>
            <person name="Maumus F."/>
            <person name="Michel G."/>
            <person name="Miranda-Saavedra D."/>
            <person name="Morales J."/>
            <person name="Moreau H."/>
            <person name="Motomura T."/>
            <person name="Nagasato C."/>
            <person name="Napoli C.A."/>
            <person name="Nelson D.R."/>
            <person name="Nyvall-Collen P."/>
            <person name="Peters A.F."/>
            <person name="Pommier C."/>
            <person name="Potin P."/>
            <person name="Poulain J."/>
            <person name="Quesneville H."/>
            <person name="Read B."/>
            <person name="Rensing S.A."/>
            <person name="Ritter A."/>
            <person name="Rousvoal S."/>
            <person name="Samanta M."/>
            <person name="Samson G."/>
            <person name="Schroeder D.C."/>
            <person name="Segurens B."/>
            <person name="Strittmatter M."/>
            <person name="Tonon T."/>
            <person name="Tregear J.W."/>
            <person name="Valentin K."/>
            <person name="von Dassow P."/>
            <person name="Yamagishi T."/>
            <person name="Van de Peer Y."/>
            <person name="Wincker P."/>
        </authorList>
    </citation>
    <scope>NUCLEOTIDE SEQUENCE [LARGE SCALE GENOMIC DNA]</scope>
    <source>
        <strain evidence="10">Ec32 / CCAP1310/4</strain>
    </source>
</reference>
<dbReference type="InterPro" id="IPR000008">
    <property type="entry name" value="C2_dom"/>
</dbReference>
<feature type="domain" description="C2" evidence="8">
    <location>
        <begin position="1641"/>
        <end position="1764"/>
    </location>
</feature>
<dbReference type="Pfam" id="PF00168">
    <property type="entry name" value="C2"/>
    <property type="match status" value="6"/>
</dbReference>
<accession>D8LF87</accession>
<dbReference type="PROSITE" id="PS50004">
    <property type="entry name" value="C2"/>
    <property type="match status" value="6"/>
</dbReference>
<keyword evidence="4 7" id="KW-1133">Transmembrane helix</keyword>
<feature type="compositionally biased region" description="Pro residues" evidence="6">
    <location>
        <begin position="55"/>
        <end position="65"/>
    </location>
</feature>
<dbReference type="eggNOG" id="KOG1030">
    <property type="taxonomic scope" value="Eukaryota"/>
</dbReference>
<sequence length="2229" mass="241928">MPEWTGVNKNVAAVDVSPPSSPESSTSLEPRGPPRPPLPSAEAAPAESSTSLEPGGPPQPRPPLPSGAAPAEAPPAEAAPAEAPAAAVAAESGPPSPPSTSAPAPPPPVSQAARQLPQSQSRRLSLTVRPPSYGELTGAADPQTGPEPSPAGSVVPAREEKSLPAPALEEQQPPLPPPRPPQPERPSRGGDEAGAGGRTVAAATPPAKKRAPRGSPRAQPAKGTPARRGKPKKKAPEPEKASAAAAAAAAAAGTAPAAAGDGNESAGRKPRPAASAPAADPTAPAVSLARRMLDVEVVEAAGLLGTEKGGVSNPRANILLVDLAGRAVKSEGVRHTPVIKGTTNPVWNFKTSFGYRANLSAPVGGNMPTLRVQVFSEQRFAAEKPLGTVDVPLVNLSVDGEEWEQFYSLEPFGRLRAGGRLGSVHLRLKIGAVIDKRDGSSKMFLDLNRGLNDRGDEEPGYLDQPPNFLKITLHQGQDLLALDMGTSSDPLVIFKLGGKEQRSRVIQKNLNPQWEEVFEFECRNSGESLEITVEDEDRFVNDFMGFVSILMGDLEDKRKMRQWYDLKLRTGELPAGEERGAIEITTQWFFNPKFAAKDEATKKKAEFSVVNWLHDAESDTEEDEPDQQEDPNAQIAAKEADPEEKKKQDEEKDALLAKLSDFKVISGDYVAYVHIIEVRELKGEDLQGTSDPVVYVEAFGQKFATEVVKDRLNAVFDETFVINLRNLDQDDFKEGVFRISVMDADVTIGSLGSLKADLIGNHEVHRRWVALVDDENPEDVGIQGYLHLSIAIVGPGDRLKVHDEEADRRKEKAAEANAGGMDSLVVMPPAIEVQQKWLVTTVAKAEYMPVMDKNFGGGAGGGDFFFQFSIWDWDPVGENDLVGVYYGKLRHIENVMKETKGRVTCRWVNLYGPPLHIPETRNLKVLTRRAATLGLGAQTDHLHQYLNFPDKASTYRGRVLVMERIVPHAPKAHEKDKVAWRRKIKSPAVPKAAQYAMRIFIGAGTEIPQFTDVTNFGKNKKMWIRVSVGRYELSTEPVDNNKGVCEWYQSLQLKSNFNLTADPDQCPDLIVHLMAGTGTNAEPCSFRRFPAKELIEEKFGGAPTWIRLQEDKVLDLLVDNEFPGSVLIRMGLGPIESYITNKSKWKDEIQGLLRREAYELRVHLYQGRNLPSAESSRLIHPYLKVKFQGEAHLDMVIMGIRNMQPYKYLPMQLPYCVFEVDDMDGTKRSVLTDSSNKPTGRDANFLQRIKMELQLPLDVIYAPRVKIRVYDTRLGGFNVPLVGTGRIELGKKLPWSPEYEAPLAKTFAKDALLRAITADGNDSTSGGNDNNDPSAHGSDGGGGLGGGSASHRRGGLQWGSSGDYGSDAEISDFEGEASVYGAGGGAKSGFGGGKSGFGSSLIGGSTRTNQAGSGGRTSTRAFGGPAGGGGHQHARSSRSRSRSDFGGGGGGALGVMHQSSWNKSGTIDNSPQLNASGKVIDTGIGVMPALELARQKAGFGAGSIPGSQVLTPVGGGAGGALGDAGGFGGGGGSSVTGGGSMAGALGLEETTGWDEEDDELSQVPEYLKGREELEQSLEEELMATPFESYDLFRGKLLGGGIGGSTLKKVGKLKCIVRVTEGDPDDEPLFVDKKSFPTLAKAKARNDIILAELLKPKGYKVRLYILQALNLTPMDIGIGGRPGKSDPYLKVKLGKESFDDKKNYIDDVTDADFYKCVEINGTLPGASQLEIDVMDYDDIGRDELIGRTVIDLEDRWFDTRWQAWGIQNRSEDMNNMRFQTKPLETRTLLVPTSLAPQGQLRCWLDIMSAEDARAFPPDDVSLPPNRDFEVRVVFWKCKDVVAMDTVTEQNDLFVKSWVEGCDAQETDTHWFAKKGKGSFNWRMKFKVSLGPRTRAWKFPYLTVQLWDRDLFKFNDHIAEGQLDLGPYFIKAYKSSETVKLFPTIDPKLEAMREADVGNMDVDAALEGNDTSKERLLAQLESGPAAYDPERGERPPPPAYNSQMRLGGGNNNVTSNGSEIVSGVNNLYEGSPVPDQQRVNGVAPAANGGVVRERRRKKKKKKGCCALICKCCCPGKSVAARVEPGDSSDEDEEAKADAKAFVNTIKNMTGLWDDDPDESYWLNMERTNYETGQKEQMGKCLMGVQIWPIEKAELQPVGNGRNDPNSQPFLPPPAGRLRFSLNPFVMGSELFGPKICAKIACVCCCVISILLLVYFSGFFNLLLTFALSLIQ</sequence>
<evidence type="ECO:0000256" key="2">
    <source>
        <dbReference type="ARBA" id="ARBA00022692"/>
    </source>
</evidence>
<feature type="compositionally biased region" description="Polar residues" evidence="6">
    <location>
        <begin position="1406"/>
        <end position="1420"/>
    </location>
</feature>
<dbReference type="InParanoid" id="D8LF87"/>
<feature type="compositionally biased region" description="Basic and acidic residues" evidence="6">
    <location>
        <begin position="638"/>
        <end position="650"/>
    </location>
</feature>
<dbReference type="PANTHER" id="PTHR12546">
    <property type="entry name" value="FER-1-LIKE"/>
    <property type="match status" value="1"/>
</dbReference>
<feature type="compositionally biased region" description="Low complexity" evidence="6">
    <location>
        <begin position="1319"/>
        <end position="1337"/>
    </location>
</feature>
<evidence type="ECO:0000256" key="1">
    <source>
        <dbReference type="ARBA" id="ARBA00004167"/>
    </source>
</evidence>
<feature type="domain" description="C2" evidence="8">
    <location>
        <begin position="651"/>
        <end position="781"/>
    </location>
</feature>
<dbReference type="CDD" id="cd04037">
    <property type="entry name" value="C2E_Ferlin"/>
    <property type="match status" value="1"/>
</dbReference>
<evidence type="ECO:0000259" key="8">
    <source>
        <dbReference type="PROSITE" id="PS50004"/>
    </source>
</evidence>
<dbReference type="GO" id="GO:0007009">
    <property type="term" value="P:plasma membrane organization"/>
    <property type="evidence" value="ECO:0007669"/>
    <property type="project" value="TreeGrafter"/>
</dbReference>
<feature type="region of interest" description="Disordered" evidence="6">
    <location>
        <begin position="1318"/>
        <end position="1360"/>
    </location>
</feature>
<feature type="region of interest" description="Disordered" evidence="6">
    <location>
        <begin position="616"/>
        <end position="650"/>
    </location>
</feature>
<dbReference type="InterPro" id="IPR037721">
    <property type="entry name" value="Ferlin"/>
</dbReference>
<dbReference type="Proteomes" id="UP000002630">
    <property type="component" value="Linkage Group LG02"/>
</dbReference>
<feature type="transmembrane region" description="Helical" evidence="7">
    <location>
        <begin position="2204"/>
        <end position="2228"/>
    </location>
</feature>
<dbReference type="Gene3D" id="2.60.40.150">
    <property type="entry name" value="C2 domain"/>
    <property type="match status" value="5"/>
</dbReference>
<dbReference type="PANTHER" id="PTHR12546:SF33">
    <property type="entry name" value="SPERM VESICLE FUSION PROTEIN FER-1"/>
    <property type="match status" value="1"/>
</dbReference>
<evidence type="ECO:0000256" key="4">
    <source>
        <dbReference type="ARBA" id="ARBA00022989"/>
    </source>
</evidence>
<feature type="compositionally biased region" description="Low complexity" evidence="6">
    <location>
        <begin position="40"/>
        <end position="54"/>
    </location>
</feature>
<feature type="domain" description="C2" evidence="8">
    <location>
        <begin position="1815"/>
        <end position="1937"/>
    </location>
</feature>
<evidence type="ECO:0000256" key="3">
    <source>
        <dbReference type="ARBA" id="ARBA00022737"/>
    </source>
</evidence>
<dbReference type="SMART" id="SM01202">
    <property type="entry name" value="FerI"/>
    <property type="match status" value="1"/>
</dbReference>
<evidence type="ECO:0000256" key="5">
    <source>
        <dbReference type="ARBA" id="ARBA00023136"/>
    </source>
</evidence>
<protein>
    <recommendedName>
        <fullName evidence="8">C2 domain-containing protein</fullName>
    </recommendedName>
</protein>
<dbReference type="InterPro" id="IPR012968">
    <property type="entry name" value="FerIin_dom"/>
</dbReference>
<feature type="compositionally biased region" description="Polar residues" evidence="6">
    <location>
        <begin position="1457"/>
        <end position="1475"/>
    </location>
</feature>
<dbReference type="STRING" id="2880.D8LF87"/>
<proteinExistence type="predicted"/>
<feature type="region of interest" description="Disordered" evidence="6">
    <location>
        <begin position="1401"/>
        <end position="1475"/>
    </location>
</feature>
<organism evidence="9 10">
    <name type="scientific">Ectocarpus siliculosus</name>
    <name type="common">Brown alga</name>
    <name type="synonym">Conferva siliculosa</name>
    <dbReference type="NCBI Taxonomy" id="2880"/>
    <lineage>
        <taxon>Eukaryota</taxon>
        <taxon>Sar</taxon>
        <taxon>Stramenopiles</taxon>
        <taxon>Ochrophyta</taxon>
        <taxon>PX clade</taxon>
        <taxon>Phaeophyceae</taxon>
        <taxon>Ectocarpales</taxon>
        <taxon>Ectocarpaceae</taxon>
        <taxon>Ectocarpus</taxon>
    </lineage>
</organism>
<dbReference type="SUPFAM" id="SSF49562">
    <property type="entry name" value="C2 domain (Calcium/lipid-binding domain, CaLB)"/>
    <property type="match status" value="5"/>
</dbReference>
<dbReference type="OMA" id="WANIYGA"/>
<name>D8LF87_ECTSI</name>
<dbReference type="OrthoDB" id="270970at2759"/>
<feature type="compositionally biased region" description="Pro residues" evidence="6">
    <location>
        <begin position="94"/>
        <end position="109"/>
    </location>
</feature>
<comment type="subcellular location">
    <subcellularLocation>
        <location evidence="1">Membrane</location>
        <topology evidence="1">Single-pass membrane protein</topology>
    </subcellularLocation>
</comment>
<feature type="region of interest" description="Disordered" evidence="6">
    <location>
        <begin position="1"/>
        <end position="282"/>
    </location>
</feature>
<keyword evidence="3" id="KW-0677">Repeat</keyword>
<feature type="compositionally biased region" description="Low complexity" evidence="6">
    <location>
        <begin position="241"/>
        <end position="260"/>
    </location>
</feature>
<feature type="domain" description="C2" evidence="8">
    <location>
        <begin position="453"/>
        <end position="564"/>
    </location>
</feature>
<feature type="compositionally biased region" description="Acidic residues" evidence="6">
    <location>
        <begin position="618"/>
        <end position="629"/>
    </location>
</feature>
<keyword evidence="2 7" id="KW-0812">Transmembrane</keyword>
<feature type="compositionally biased region" description="Low complexity" evidence="6">
    <location>
        <begin position="163"/>
        <end position="172"/>
    </location>
</feature>
<gene>
    <name evidence="9" type="ORF">Esi_0145_0010</name>
</gene>
<keyword evidence="10" id="KW-1185">Reference proteome</keyword>
<dbReference type="eggNOG" id="KOG1326">
    <property type="taxonomic scope" value="Eukaryota"/>
</dbReference>
<evidence type="ECO:0000313" key="9">
    <source>
        <dbReference type="EMBL" id="CBN78812.1"/>
    </source>
</evidence>
<keyword evidence="5 7" id="KW-0472">Membrane</keyword>
<dbReference type="EMBL" id="FN649727">
    <property type="protein sequence ID" value="CBN78812.1"/>
    <property type="molecule type" value="Genomic_DNA"/>
</dbReference>
<feature type="domain" description="C2" evidence="8">
    <location>
        <begin position="271"/>
        <end position="407"/>
    </location>
</feature>